<gene>
    <name evidence="2" type="ORF">GCM10009560_23720</name>
</gene>
<proteinExistence type="predicted"/>
<accession>A0ABP3ZKS5</accession>
<evidence type="ECO:0000313" key="2">
    <source>
        <dbReference type="EMBL" id="GAA0923695.1"/>
    </source>
</evidence>
<name>A0ABP3ZKS5_9ACTN</name>
<organism evidence="2 3">
    <name type="scientific">Nonomuraea longicatena</name>
    <dbReference type="NCBI Taxonomy" id="83682"/>
    <lineage>
        <taxon>Bacteria</taxon>
        <taxon>Bacillati</taxon>
        <taxon>Actinomycetota</taxon>
        <taxon>Actinomycetes</taxon>
        <taxon>Streptosporangiales</taxon>
        <taxon>Streptosporangiaceae</taxon>
        <taxon>Nonomuraea</taxon>
    </lineage>
</organism>
<dbReference type="RefSeq" id="WP_343949837.1">
    <property type="nucleotide sequence ID" value="NZ_BAAAHQ010000010.1"/>
</dbReference>
<feature type="transmembrane region" description="Helical" evidence="1">
    <location>
        <begin position="6"/>
        <end position="25"/>
    </location>
</feature>
<keyword evidence="3" id="KW-1185">Reference proteome</keyword>
<sequence length="51" mass="5414">MSDNLIAYAMVFIGIFLFGGVYSLFKQGLKVGAILCAVGGVMAITAGVLWW</sequence>
<feature type="transmembrane region" description="Helical" evidence="1">
    <location>
        <begin position="32"/>
        <end position="50"/>
    </location>
</feature>
<protein>
    <recommendedName>
        <fullName evidence="4">Amidotransferase</fullName>
    </recommendedName>
</protein>
<keyword evidence="1" id="KW-1133">Transmembrane helix</keyword>
<keyword evidence="1" id="KW-0472">Membrane</keyword>
<evidence type="ECO:0000256" key="1">
    <source>
        <dbReference type="SAM" id="Phobius"/>
    </source>
</evidence>
<evidence type="ECO:0008006" key="4">
    <source>
        <dbReference type="Google" id="ProtNLM"/>
    </source>
</evidence>
<dbReference type="Proteomes" id="UP001501578">
    <property type="component" value="Unassembled WGS sequence"/>
</dbReference>
<comment type="caution">
    <text evidence="2">The sequence shown here is derived from an EMBL/GenBank/DDBJ whole genome shotgun (WGS) entry which is preliminary data.</text>
</comment>
<reference evidence="3" key="1">
    <citation type="journal article" date="2019" name="Int. J. Syst. Evol. Microbiol.">
        <title>The Global Catalogue of Microorganisms (GCM) 10K type strain sequencing project: providing services to taxonomists for standard genome sequencing and annotation.</title>
        <authorList>
            <consortium name="The Broad Institute Genomics Platform"/>
            <consortium name="The Broad Institute Genome Sequencing Center for Infectious Disease"/>
            <person name="Wu L."/>
            <person name="Ma J."/>
        </authorList>
    </citation>
    <scope>NUCLEOTIDE SEQUENCE [LARGE SCALE GENOMIC DNA]</scope>
    <source>
        <strain evidence="3">JCM 11136</strain>
    </source>
</reference>
<evidence type="ECO:0000313" key="3">
    <source>
        <dbReference type="Proteomes" id="UP001501578"/>
    </source>
</evidence>
<keyword evidence="1" id="KW-0812">Transmembrane</keyword>
<dbReference type="EMBL" id="BAAAHQ010000010">
    <property type="protein sequence ID" value="GAA0923695.1"/>
    <property type="molecule type" value="Genomic_DNA"/>
</dbReference>